<sequence>MAQFIRNLYQDLKKQHKLLSAPASSTPEYLVKVPGYGEFDLPPAVLRFSKKTITWEATDLAETGDGRINAGVAHSLTDFWTHVACPFNLTAYVDGQPIPLQI</sequence>
<reference evidence="1 2" key="1">
    <citation type="journal article" date="2024" name="Nat. Commun.">
        <title>Phylogenomics reveals the evolutionary origins of lichenization in chlorophyte algae.</title>
        <authorList>
            <person name="Puginier C."/>
            <person name="Libourel C."/>
            <person name="Otte J."/>
            <person name="Skaloud P."/>
            <person name="Haon M."/>
            <person name="Grisel S."/>
            <person name="Petersen M."/>
            <person name="Berrin J.G."/>
            <person name="Delaux P.M."/>
            <person name="Dal Grande F."/>
            <person name="Keller J."/>
        </authorList>
    </citation>
    <scope>NUCLEOTIDE SEQUENCE [LARGE SCALE GENOMIC DNA]</scope>
    <source>
        <strain evidence="1 2">SAG 245.80</strain>
    </source>
</reference>
<evidence type="ECO:0000313" key="2">
    <source>
        <dbReference type="Proteomes" id="UP001445335"/>
    </source>
</evidence>
<dbReference type="EMBL" id="JALJOU010000035">
    <property type="protein sequence ID" value="KAK9833529.1"/>
    <property type="molecule type" value="Genomic_DNA"/>
</dbReference>
<keyword evidence="2" id="KW-1185">Reference proteome</keyword>
<comment type="caution">
    <text evidence="1">The sequence shown here is derived from an EMBL/GenBank/DDBJ whole genome shotgun (WGS) entry which is preliminary data.</text>
</comment>
<evidence type="ECO:0000313" key="1">
    <source>
        <dbReference type="EMBL" id="KAK9833529.1"/>
    </source>
</evidence>
<protein>
    <submittedName>
        <fullName evidence="1">Uncharacterized protein</fullName>
    </submittedName>
</protein>
<accession>A0AAW1RIF3</accession>
<proteinExistence type="predicted"/>
<dbReference type="AlphaFoldDB" id="A0AAW1RIF3"/>
<name>A0AAW1RIF3_9CHLO</name>
<gene>
    <name evidence="1" type="ORF">WJX81_001953</name>
</gene>
<dbReference type="Proteomes" id="UP001445335">
    <property type="component" value="Unassembled WGS sequence"/>
</dbReference>
<organism evidence="1 2">
    <name type="scientific">Elliptochloris bilobata</name>
    <dbReference type="NCBI Taxonomy" id="381761"/>
    <lineage>
        <taxon>Eukaryota</taxon>
        <taxon>Viridiplantae</taxon>
        <taxon>Chlorophyta</taxon>
        <taxon>core chlorophytes</taxon>
        <taxon>Trebouxiophyceae</taxon>
        <taxon>Trebouxiophyceae incertae sedis</taxon>
        <taxon>Elliptochloris clade</taxon>
        <taxon>Elliptochloris</taxon>
    </lineage>
</organism>